<keyword evidence="2" id="KW-1185">Reference proteome</keyword>
<accession>A0A840CTH2</accession>
<proteinExistence type="predicted"/>
<organism evidence="1 2">
    <name type="scientific">Dysgonomonas hofstadii</name>
    <dbReference type="NCBI Taxonomy" id="637886"/>
    <lineage>
        <taxon>Bacteria</taxon>
        <taxon>Pseudomonadati</taxon>
        <taxon>Bacteroidota</taxon>
        <taxon>Bacteroidia</taxon>
        <taxon>Bacteroidales</taxon>
        <taxon>Dysgonomonadaceae</taxon>
        <taxon>Dysgonomonas</taxon>
    </lineage>
</organism>
<evidence type="ECO:0000313" key="2">
    <source>
        <dbReference type="Proteomes" id="UP000555103"/>
    </source>
</evidence>
<protein>
    <submittedName>
        <fullName evidence="1">Uncharacterized protein</fullName>
    </submittedName>
</protein>
<sequence length="119" mass="12752">MSYHVRSPHIAIISGVSHIPKSFIFWSYTSSSTSHALPSRTRASYSNWSFSACNAVTSSICDSSMVCVPFTTGDITALIVPSTIVGKNIIHKPIAKGLSSGYTSIGSARERACHTREAT</sequence>
<name>A0A840CTH2_9BACT</name>
<dbReference type="Proteomes" id="UP000555103">
    <property type="component" value="Unassembled WGS sequence"/>
</dbReference>
<dbReference type="AlphaFoldDB" id="A0A840CTH2"/>
<gene>
    <name evidence="1" type="ORF">GGR21_004243</name>
</gene>
<reference evidence="1 2" key="1">
    <citation type="submission" date="2020-08" db="EMBL/GenBank/DDBJ databases">
        <title>Genomic Encyclopedia of Type Strains, Phase IV (KMG-IV): sequencing the most valuable type-strain genomes for metagenomic binning, comparative biology and taxonomic classification.</title>
        <authorList>
            <person name="Goeker M."/>
        </authorList>
    </citation>
    <scope>NUCLEOTIDE SEQUENCE [LARGE SCALE GENOMIC DNA]</scope>
    <source>
        <strain evidence="1 2">DSM 104969</strain>
    </source>
</reference>
<evidence type="ECO:0000313" key="1">
    <source>
        <dbReference type="EMBL" id="MBB4038311.1"/>
    </source>
</evidence>
<dbReference type="EMBL" id="JACIEP010000029">
    <property type="protein sequence ID" value="MBB4038311.1"/>
    <property type="molecule type" value="Genomic_DNA"/>
</dbReference>
<comment type="caution">
    <text evidence="1">The sequence shown here is derived from an EMBL/GenBank/DDBJ whole genome shotgun (WGS) entry which is preliminary data.</text>
</comment>